<feature type="compositionally biased region" description="Basic and acidic residues" evidence="1">
    <location>
        <begin position="333"/>
        <end position="350"/>
    </location>
</feature>
<dbReference type="Proteomes" id="UP000664132">
    <property type="component" value="Unassembled WGS sequence"/>
</dbReference>
<keyword evidence="2" id="KW-0812">Transmembrane</keyword>
<keyword evidence="2" id="KW-0472">Membrane</keyword>
<comment type="caution">
    <text evidence="3">The sequence shown here is derived from an EMBL/GenBank/DDBJ whole genome shotgun (WGS) entry which is preliminary data.</text>
</comment>
<evidence type="ECO:0000313" key="3">
    <source>
        <dbReference type="EMBL" id="KAG4418202.1"/>
    </source>
</evidence>
<sequence>MSPLLWTRNRFANLPRASRFIFISCCIVFTIVFMYSTRHVSIAEIPQELVEQHVIKEDGGFYRILKGPMPSVNLVVAATTKEDYSWVKDLKVPGMVVVPYLADDLNATHHAQKNKGHEAMMYHQYFYDFYDNLPDISILIHSQQMSWHVEQLLDQSMIFSLNHLDLREVQRRGFLNLRVTWGVGCSSGSMNTTRVNEESGTSPEQKEMQEAFRANFNLYDVPEILATPCCSQIAVTKERIRSVPRQQYLHHIEWLLNTKLSDSISGRTWEHMWQYLFLEKSIDCPLEHKAYCRLYHICFGGREEYEEWIELNQGRQKLEKELTKLQIESEPVMKKDKDGKMVEEKPKEKMMSQSESKTKVTMKSWLENELGSVKEAIRVRKEVAVVRGSVEANRVAEGGNLYGDEEEPGVEVKIFPQSALSVVISSTALP</sequence>
<protein>
    <submittedName>
        <fullName evidence="3">Uncharacterized protein</fullName>
    </submittedName>
</protein>
<keyword evidence="2" id="KW-1133">Transmembrane helix</keyword>
<feature type="transmembrane region" description="Helical" evidence="2">
    <location>
        <begin position="20"/>
        <end position="37"/>
    </location>
</feature>
<keyword evidence="4" id="KW-1185">Reference proteome</keyword>
<dbReference type="Pfam" id="PF11913">
    <property type="entry name" value="DUF3431"/>
    <property type="match status" value="1"/>
</dbReference>
<dbReference type="InterPro" id="IPR021838">
    <property type="entry name" value="DUF3431"/>
</dbReference>
<gene>
    <name evidence="3" type="ORF">IFR04_008644</name>
</gene>
<reference evidence="3" key="1">
    <citation type="submission" date="2021-02" db="EMBL/GenBank/DDBJ databases">
        <title>Genome sequence Cadophora malorum strain M34.</title>
        <authorList>
            <person name="Stefanovic E."/>
            <person name="Vu D."/>
            <person name="Scully C."/>
            <person name="Dijksterhuis J."/>
            <person name="Roader J."/>
            <person name="Houbraken J."/>
        </authorList>
    </citation>
    <scope>NUCLEOTIDE SEQUENCE</scope>
    <source>
        <strain evidence="3">M34</strain>
    </source>
</reference>
<accession>A0A8H7TFE0</accession>
<evidence type="ECO:0000256" key="1">
    <source>
        <dbReference type="SAM" id="MobiDB-lite"/>
    </source>
</evidence>
<dbReference type="AlphaFoldDB" id="A0A8H7TFE0"/>
<evidence type="ECO:0000256" key="2">
    <source>
        <dbReference type="SAM" id="Phobius"/>
    </source>
</evidence>
<name>A0A8H7TFE0_9HELO</name>
<dbReference type="PANTHER" id="PTHR37490">
    <property type="entry name" value="EXPRESSED PROTEIN"/>
    <property type="match status" value="1"/>
</dbReference>
<organism evidence="3 4">
    <name type="scientific">Cadophora malorum</name>
    <dbReference type="NCBI Taxonomy" id="108018"/>
    <lineage>
        <taxon>Eukaryota</taxon>
        <taxon>Fungi</taxon>
        <taxon>Dikarya</taxon>
        <taxon>Ascomycota</taxon>
        <taxon>Pezizomycotina</taxon>
        <taxon>Leotiomycetes</taxon>
        <taxon>Helotiales</taxon>
        <taxon>Ploettnerulaceae</taxon>
        <taxon>Cadophora</taxon>
    </lineage>
</organism>
<dbReference type="OrthoDB" id="426718at2759"/>
<proteinExistence type="predicted"/>
<evidence type="ECO:0000313" key="4">
    <source>
        <dbReference type="Proteomes" id="UP000664132"/>
    </source>
</evidence>
<dbReference type="PANTHER" id="PTHR37490:SF3">
    <property type="entry name" value="DUF3431 DOMAIN CONTAINING PROTEIN"/>
    <property type="match status" value="1"/>
</dbReference>
<dbReference type="EMBL" id="JAFJYH010000134">
    <property type="protein sequence ID" value="KAG4418202.1"/>
    <property type="molecule type" value="Genomic_DNA"/>
</dbReference>
<feature type="region of interest" description="Disordered" evidence="1">
    <location>
        <begin position="333"/>
        <end position="358"/>
    </location>
</feature>